<evidence type="ECO:0000256" key="19">
    <source>
        <dbReference type="ARBA" id="ARBA00049337"/>
    </source>
</evidence>
<evidence type="ECO:0000256" key="23">
    <source>
        <dbReference type="SAM" id="MobiDB-lite"/>
    </source>
</evidence>
<comment type="similarity">
    <text evidence="21">Belongs to the ELO family. ELOVL5 subfamily.</text>
</comment>
<feature type="compositionally biased region" description="Polar residues" evidence="23">
    <location>
        <begin position="321"/>
        <end position="331"/>
    </location>
</feature>
<gene>
    <name evidence="21" type="primary">ELOVL5</name>
    <name evidence="24" type="ORF">AAFF_G00062700</name>
</gene>
<evidence type="ECO:0000256" key="22">
    <source>
        <dbReference type="RuleBase" id="RU361115"/>
    </source>
</evidence>
<name>A0AAD7RZR2_9TELE</name>
<evidence type="ECO:0000256" key="15">
    <source>
        <dbReference type="ARBA" id="ARBA00048469"/>
    </source>
</evidence>
<comment type="caution">
    <text evidence="21">Lacks conserved residue(s) required for the propagation of feature annotation.</text>
</comment>
<dbReference type="GO" id="GO:0035338">
    <property type="term" value="P:long-chain fatty-acyl-CoA biosynthetic process"/>
    <property type="evidence" value="ECO:0007669"/>
    <property type="project" value="UniProtKB-UniRule"/>
</dbReference>
<comment type="function">
    <text evidence="12">Catalyzes the first and rate-limiting reaction of the four reactions that constitute the long-chain fatty acids elongation cycle. This endoplasmic reticulum-bound enzymatic process allows the addition of 2 carbons to the chain of long- and very long-chain fatty acids (VLCFAs) per cycle. Condensing enzyme that acts specifically toward polyunsaturated acyl-CoA with the higher activity toward C18:3(n-6) acyl-CoA. May participate in the production of monounsaturated and of polyunsaturated VLCFAs of different chain lengths that are involved in multiple biological processes as precursors of membrane lipids and lipid mediators. In conditions where the essential linoleic and alpha linoleic fatty acids are lacking it is also involved in the synthesis of Mead acid from oleic acid.</text>
</comment>
<comment type="catalytic activity">
    <reaction evidence="20">
        <text>(9Z)-octadecenoyl-CoA + malonyl-CoA + H(+) = 3-oxo-(11Z)-eicosenoyl-CoA + CO2 + CoA</text>
        <dbReference type="Rhea" id="RHEA:36511"/>
        <dbReference type="ChEBI" id="CHEBI:15378"/>
        <dbReference type="ChEBI" id="CHEBI:16526"/>
        <dbReference type="ChEBI" id="CHEBI:57287"/>
        <dbReference type="ChEBI" id="CHEBI:57384"/>
        <dbReference type="ChEBI" id="CHEBI:57387"/>
        <dbReference type="ChEBI" id="CHEBI:74011"/>
    </reaction>
    <physiologicalReaction direction="left-to-right" evidence="20">
        <dbReference type="Rhea" id="RHEA:36512"/>
    </physiologicalReaction>
</comment>
<dbReference type="GO" id="GO:0034626">
    <property type="term" value="P:fatty acid elongation, polyunsaturated fatty acid"/>
    <property type="evidence" value="ECO:0007669"/>
    <property type="project" value="UniProtKB-UniRule"/>
</dbReference>
<dbReference type="GO" id="GO:0030425">
    <property type="term" value="C:dendrite"/>
    <property type="evidence" value="ECO:0007669"/>
    <property type="project" value="UniProtKB-SubCell"/>
</dbReference>
<dbReference type="GO" id="GO:0019367">
    <property type="term" value="P:fatty acid elongation, saturated fatty acid"/>
    <property type="evidence" value="ECO:0007669"/>
    <property type="project" value="InterPro"/>
</dbReference>
<evidence type="ECO:0000256" key="2">
    <source>
        <dbReference type="ARBA" id="ARBA00022516"/>
    </source>
</evidence>
<comment type="pathway">
    <text evidence="21">Lipid metabolism; polyunsaturated fatty acid biosynthesis.</text>
</comment>
<evidence type="ECO:0000256" key="7">
    <source>
        <dbReference type="ARBA" id="ARBA00022989"/>
    </source>
</evidence>
<accession>A0AAD7RZR2</accession>
<evidence type="ECO:0000256" key="17">
    <source>
        <dbReference type="ARBA" id="ARBA00048687"/>
    </source>
</evidence>
<keyword evidence="6 21" id="KW-0276">Fatty acid metabolism</keyword>
<keyword evidence="3 21" id="KW-0808">Transferase</keyword>
<evidence type="ECO:0000256" key="12">
    <source>
        <dbReference type="ARBA" id="ARBA00045367"/>
    </source>
</evidence>
<evidence type="ECO:0000256" key="18">
    <source>
        <dbReference type="ARBA" id="ARBA00048836"/>
    </source>
</evidence>
<dbReference type="AlphaFoldDB" id="A0AAD7RZR2"/>
<dbReference type="GO" id="GO:0009922">
    <property type="term" value="F:fatty acid elongase activity"/>
    <property type="evidence" value="ECO:0007669"/>
    <property type="project" value="UniProtKB-UniRule"/>
</dbReference>
<dbReference type="GO" id="GO:0006636">
    <property type="term" value="P:unsaturated fatty acid biosynthetic process"/>
    <property type="evidence" value="ECO:0007669"/>
    <property type="project" value="UniProtKB-UniRule"/>
</dbReference>
<keyword evidence="2 21" id="KW-0444">Lipid biosynthesis</keyword>
<keyword evidence="4 21" id="KW-0812">Transmembrane</keyword>
<evidence type="ECO:0000256" key="20">
    <source>
        <dbReference type="ARBA" id="ARBA00052042"/>
    </source>
</evidence>
<dbReference type="EC" id="2.3.1.199" evidence="21"/>
<keyword evidence="9 21" id="KW-0472">Membrane</keyword>
<evidence type="ECO:0000313" key="25">
    <source>
        <dbReference type="Proteomes" id="UP001221898"/>
    </source>
</evidence>
<comment type="function">
    <text evidence="21">Catalyzes the first and rate-limiting reaction of the four reactions that constitute the long-chain fatty acids elongation cycle. This endoplasmic reticulum-bound enzymatic process allows the addition of 2 carbons to the chain of long- and very long-chain fatty acids (VLCFAs) per cycle. Condensing enzyme that acts specifically toward polyunsaturated acyl-CoA with the higher activity toward C18:3(n-6) acyl-CoA. May participate to the production of monounsaturated and of polyunsaturated VLCFAs of different chain lengths that are involved in multiple biological processes as precursors of membrane lipids and lipid mediators.</text>
</comment>
<evidence type="ECO:0000256" key="4">
    <source>
        <dbReference type="ARBA" id="ARBA00022692"/>
    </source>
</evidence>
<comment type="catalytic activity">
    <reaction evidence="19">
        <text>(6Z,9Z,12Z)-octadecatrienoyl-CoA + malonyl-CoA + H(+) = 3-oxo-(8Z,11Z,14Z)-eicosatrienoyl-CoA + CO2 + CoA</text>
        <dbReference type="Rhea" id="RHEA:35379"/>
        <dbReference type="ChEBI" id="CHEBI:15378"/>
        <dbReference type="ChEBI" id="CHEBI:16526"/>
        <dbReference type="ChEBI" id="CHEBI:57287"/>
        <dbReference type="ChEBI" id="CHEBI:57363"/>
        <dbReference type="ChEBI" id="CHEBI:57384"/>
        <dbReference type="ChEBI" id="CHEBI:71481"/>
    </reaction>
    <physiologicalReaction direction="left-to-right" evidence="19">
        <dbReference type="Rhea" id="RHEA:35380"/>
    </physiologicalReaction>
</comment>
<evidence type="ECO:0000256" key="3">
    <source>
        <dbReference type="ARBA" id="ARBA00022679"/>
    </source>
</evidence>
<evidence type="ECO:0000256" key="11">
    <source>
        <dbReference type="ARBA" id="ARBA00023273"/>
    </source>
</evidence>
<evidence type="ECO:0000256" key="9">
    <source>
        <dbReference type="ARBA" id="ARBA00023136"/>
    </source>
</evidence>
<dbReference type="InterPro" id="IPR033677">
    <property type="entry name" value="ELOVL5"/>
</dbReference>
<evidence type="ECO:0000256" key="16">
    <source>
        <dbReference type="ARBA" id="ARBA00048633"/>
    </source>
</evidence>
<evidence type="ECO:0000256" key="14">
    <source>
        <dbReference type="ARBA" id="ARBA00048148"/>
    </source>
</evidence>
<feature type="transmembrane region" description="Helical" evidence="21 22">
    <location>
        <begin position="276"/>
        <end position="297"/>
    </location>
</feature>
<keyword evidence="10 21" id="KW-0275">Fatty acid biosynthesis</keyword>
<evidence type="ECO:0000256" key="13">
    <source>
        <dbReference type="ARBA" id="ARBA00047856"/>
    </source>
</evidence>
<dbReference type="EMBL" id="JAINUG010000139">
    <property type="protein sequence ID" value="KAJ8393198.1"/>
    <property type="molecule type" value="Genomic_DNA"/>
</dbReference>
<evidence type="ECO:0000256" key="10">
    <source>
        <dbReference type="ARBA" id="ARBA00023160"/>
    </source>
</evidence>
<comment type="catalytic activity">
    <reaction evidence="13">
        <text>(6Z,9Z,12Z,15Z)-octadecatetraenoyl-CoA + malonyl-CoA + H(+) = 3-oxo-(8Z,11Z,14Z,17Z)-eicosatetraenoyl-CoA + CO2 + CoA</text>
        <dbReference type="Rhea" id="RHEA:35391"/>
        <dbReference type="ChEBI" id="CHEBI:15378"/>
        <dbReference type="ChEBI" id="CHEBI:16526"/>
        <dbReference type="ChEBI" id="CHEBI:57287"/>
        <dbReference type="ChEBI" id="CHEBI:57384"/>
        <dbReference type="ChEBI" id="CHEBI:71489"/>
        <dbReference type="ChEBI" id="CHEBI:71491"/>
    </reaction>
    <physiologicalReaction direction="left-to-right" evidence="13">
        <dbReference type="Rhea" id="RHEA:35392"/>
    </physiologicalReaction>
</comment>
<dbReference type="GO" id="GO:0030148">
    <property type="term" value="P:sphingolipid biosynthetic process"/>
    <property type="evidence" value="ECO:0007669"/>
    <property type="project" value="TreeGrafter"/>
</dbReference>
<keyword evidence="8 21" id="KW-0443">Lipid metabolism</keyword>
<feature type="transmembrane region" description="Helical" evidence="21 22">
    <location>
        <begin position="77"/>
        <end position="95"/>
    </location>
</feature>
<evidence type="ECO:0000256" key="8">
    <source>
        <dbReference type="ARBA" id="ARBA00023098"/>
    </source>
</evidence>
<comment type="subcellular location">
    <subcellularLocation>
        <location evidence="21">Endoplasmic reticulum membrane</location>
        <topology evidence="21">Multi-pass membrane protein</topology>
    </subcellularLocation>
    <subcellularLocation>
        <location evidence="21">Cell projection</location>
        <location evidence="21">Dendrite</location>
    </subcellularLocation>
    <subcellularLocation>
        <location evidence="1">Membrane</location>
        <topology evidence="1">Multi-pass membrane protein</topology>
    </subcellularLocation>
    <text evidence="21">In Purkinje cells, the protein localizes to the soma and proximal portion of the dendritic tree.</text>
</comment>
<feature type="transmembrane region" description="Helical" evidence="21 22">
    <location>
        <begin position="253"/>
        <end position="270"/>
    </location>
</feature>
<keyword evidence="25" id="KW-1185">Reference proteome</keyword>
<keyword evidence="7 21" id="KW-1133">Transmembrane helix</keyword>
<dbReference type="HAMAP" id="MF_03205">
    <property type="entry name" value="VLCF_elongase_5"/>
    <property type="match status" value="1"/>
</dbReference>
<comment type="catalytic activity">
    <reaction evidence="14">
        <text>(9Z)-hexadecenoyl-CoA + malonyl-CoA + H(+) = 3-oxo-(11Z)-octadecenoyl-CoA + CO2 + CoA</text>
        <dbReference type="Rhea" id="RHEA:39675"/>
        <dbReference type="ChEBI" id="CHEBI:15378"/>
        <dbReference type="ChEBI" id="CHEBI:16526"/>
        <dbReference type="ChEBI" id="CHEBI:57287"/>
        <dbReference type="ChEBI" id="CHEBI:57384"/>
        <dbReference type="ChEBI" id="CHEBI:61540"/>
        <dbReference type="ChEBI" id="CHEBI:76555"/>
    </reaction>
    <physiologicalReaction direction="left-to-right" evidence="14">
        <dbReference type="Rhea" id="RHEA:39676"/>
    </physiologicalReaction>
</comment>
<dbReference type="GO" id="GO:0042761">
    <property type="term" value="P:very long-chain fatty acid biosynthetic process"/>
    <property type="evidence" value="ECO:0007669"/>
    <property type="project" value="UniProtKB-UniRule"/>
</dbReference>
<protein>
    <recommendedName>
        <fullName evidence="21">Elongation of very long chain fatty acids protein 5</fullName>
        <ecNumber evidence="21">2.3.1.199</ecNumber>
    </recommendedName>
    <alternativeName>
        <fullName evidence="21">3-keto acyl-CoA synthase ELOVL5</fullName>
    </alternativeName>
    <alternativeName>
        <fullName evidence="21">ELOVL fatty acid elongase 5</fullName>
        <shortName evidence="21">ELOVL FA elongase 5</shortName>
    </alternativeName>
    <alternativeName>
        <fullName evidence="21">Very long chain 3-ketoacyl-CoA synthase 5</fullName>
    </alternativeName>
    <alternativeName>
        <fullName evidence="21">Very long chain 3-oxoacyl-CoA synthase 5</fullName>
    </alternativeName>
</protein>
<dbReference type="GO" id="GO:0005789">
    <property type="term" value="C:endoplasmic reticulum membrane"/>
    <property type="evidence" value="ECO:0007669"/>
    <property type="project" value="UniProtKB-SubCell"/>
</dbReference>
<feature type="region of interest" description="Disordered" evidence="23">
    <location>
        <begin position="317"/>
        <end position="340"/>
    </location>
</feature>
<evidence type="ECO:0000256" key="1">
    <source>
        <dbReference type="ARBA" id="ARBA00004141"/>
    </source>
</evidence>
<evidence type="ECO:0000256" key="21">
    <source>
        <dbReference type="HAMAP-Rule" id="MF_03205"/>
    </source>
</evidence>
<comment type="catalytic activity">
    <reaction evidence="15">
        <text>(9Z,12Z,15Z)-octadecatrienoyl-CoA + malonyl-CoA + H(+) = (11Z,14Z,17Z)-3-oxoeicosatrienoyl-CoA + CO2 + CoA</text>
        <dbReference type="Rhea" id="RHEA:36523"/>
        <dbReference type="ChEBI" id="CHEBI:15378"/>
        <dbReference type="ChEBI" id="CHEBI:16526"/>
        <dbReference type="ChEBI" id="CHEBI:57287"/>
        <dbReference type="ChEBI" id="CHEBI:57384"/>
        <dbReference type="ChEBI" id="CHEBI:74034"/>
        <dbReference type="ChEBI" id="CHEBI:74054"/>
    </reaction>
    <physiologicalReaction direction="left-to-right" evidence="15">
        <dbReference type="Rhea" id="RHEA:36524"/>
    </physiologicalReaction>
</comment>
<dbReference type="InterPro" id="IPR030457">
    <property type="entry name" value="ELO_CS"/>
</dbReference>
<sequence>MCVTLGGGAPEGSAAFLVARKSPYKGRSSSGGGHPRLHSLKLKRTAMETFDHRLNTYIDSWMGPRDQRVRGWLLLDHYPPTFALTVGYLLIVWLGPKYMRNRQPFSCRGLLVCYNVGLTLLSLYMFCELVSGTWQGNYNFYCQDTHSAGVADTKIVNVLWWYYFSKLIEFMDTFFFILRKNNHQISFLHVYHHASMLNIWWFVMNWVPCGHSYFGASLNSFIHVLMYSYYGLSAIPAVRPYLWWKKYITQGQLIQFVLTMSQTFCALIWPCGFPKGWLFFQIGYMVTLIALFSNFYIQTYQKQGASKRKDYQNGSAAAMNGHSNGMSTAESVTRRKLRAD</sequence>
<comment type="catalytic activity">
    <reaction evidence="16">
        <text>(5Z,8Z,11Z,14Z)-eicosatetraenoyl-CoA + malonyl-CoA + H(+) = (7Z,10Z,13Z,16Z)-3-oxodocosatetraenoyl-CoA + CO2 + CoA</text>
        <dbReference type="Rhea" id="RHEA:36475"/>
        <dbReference type="ChEBI" id="CHEBI:15378"/>
        <dbReference type="ChEBI" id="CHEBI:16526"/>
        <dbReference type="ChEBI" id="CHEBI:57287"/>
        <dbReference type="ChEBI" id="CHEBI:57368"/>
        <dbReference type="ChEBI" id="CHEBI:57384"/>
        <dbReference type="ChEBI" id="CHEBI:73852"/>
    </reaction>
    <physiologicalReaction direction="left-to-right" evidence="16">
        <dbReference type="Rhea" id="RHEA:36476"/>
    </physiologicalReaction>
</comment>
<evidence type="ECO:0000256" key="6">
    <source>
        <dbReference type="ARBA" id="ARBA00022832"/>
    </source>
</evidence>
<proteinExistence type="inferred from homology"/>
<evidence type="ECO:0000313" key="24">
    <source>
        <dbReference type="EMBL" id="KAJ8393198.1"/>
    </source>
</evidence>
<dbReference type="PANTHER" id="PTHR11157:SF18">
    <property type="entry name" value="ELONGATION OF VERY LONG CHAIN FATTY ACIDS PROTEIN 5"/>
    <property type="match status" value="1"/>
</dbReference>
<dbReference type="InterPro" id="IPR002076">
    <property type="entry name" value="ELO_fam"/>
</dbReference>
<comment type="catalytic activity">
    <reaction evidence="21 22">
        <text>a very-long-chain acyl-CoA + malonyl-CoA + H(+) = a very-long-chain 3-oxoacyl-CoA + CO2 + CoA</text>
        <dbReference type="Rhea" id="RHEA:32727"/>
        <dbReference type="ChEBI" id="CHEBI:15378"/>
        <dbReference type="ChEBI" id="CHEBI:16526"/>
        <dbReference type="ChEBI" id="CHEBI:57287"/>
        <dbReference type="ChEBI" id="CHEBI:57384"/>
        <dbReference type="ChEBI" id="CHEBI:90725"/>
        <dbReference type="ChEBI" id="CHEBI:90736"/>
        <dbReference type="EC" id="2.3.1.199"/>
    </reaction>
</comment>
<feature type="transmembrane region" description="Helical" evidence="21 22">
    <location>
        <begin position="107"/>
        <end position="126"/>
    </location>
</feature>
<keyword evidence="5 21" id="KW-0256">Endoplasmic reticulum</keyword>
<organism evidence="24 25">
    <name type="scientific">Aldrovandia affinis</name>
    <dbReference type="NCBI Taxonomy" id="143900"/>
    <lineage>
        <taxon>Eukaryota</taxon>
        <taxon>Metazoa</taxon>
        <taxon>Chordata</taxon>
        <taxon>Craniata</taxon>
        <taxon>Vertebrata</taxon>
        <taxon>Euteleostomi</taxon>
        <taxon>Actinopterygii</taxon>
        <taxon>Neopterygii</taxon>
        <taxon>Teleostei</taxon>
        <taxon>Notacanthiformes</taxon>
        <taxon>Halosauridae</taxon>
        <taxon>Aldrovandia</taxon>
    </lineage>
</organism>
<dbReference type="PROSITE" id="PS01188">
    <property type="entry name" value="ELO"/>
    <property type="match status" value="1"/>
</dbReference>
<dbReference type="Pfam" id="PF01151">
    <property type="entry name" value="ELO"/>
    <property type="match status" value="1"/>
</dbReference>
<feature type="transmembrane region" description="Helical" evidence="21 22">
    <location>
        <begin position="190"/>
        <end position="207"/>
    </location>
</feature>
<dbReference type="GO" id="GO:0034625">
    <property type="term" value="P:fatty acid elongation, monounsaturated fatty acid"/>
    <property type="evidence" value="ECO:0007669"/>
    <property type="project" value="UniProtKB-UniRule"/>
</dbReference>
<comment type="catalytic activity">
    <reaction evidence="18">
        <text>(11Z)-octadecenoyl-CoA + malonyl-CoA + H(+) = 3-oxo-(13Z)-eicosenoyl-CoA + CO2 + CoA</text>
        <dbReference type="Rhea" id="RHEA:39679"/>
        <dbReference type="ChEBI" id="CHEBI:15378"/>
        <dbReference type="ChEBI" id="CHEBI:16526"/>
        <dbReference type="ChEBI" id="CHEBI:57287"/>
        <dbReference type="ChEBI" id="CHEBI:57384"/>
        <dbReference type="ChEBI" id="CHEBI:75121"/>
        <dbReference type="ChEBI" id="CHEBI:76559"/>
    </reaction>
    <physiologicalReaction direction="left-to-right" evidence="18">
        <dbReference type="Rhea" id="RHEA:39680"/>
    </physiologicalReaction>
</comment>
<comment type="catalytic activity">
    <reaction evidence="17">
        <text>(9Z,12Z)-octadecadienoyl-CoA + malonyl-CoA + H(+) = (11Z,14Z)-3-oxoicosa-11,14-dienoyl-CoA + CO2 + CoA</text>
        <dbReference type="Rhea" id="RHEA:36503"/>
        <dbReference type="ChEBI" id="CHEBI:15378"/>
        <dbReference type="ChEBI" id="CHEBI:16526"/>
        <dbReference type="ChEBI" id="CHEBI:57287"/>
        <dbReference type="ChEBI" id="CHEBI:57383"/>
        <dbReference type="ChEBI" id="CHEBI:57384"/>
        <dbReference type="ChEBI" id="CHEBI:74012"/>
    </reaction>
    <physiologicalReaction direction="left-to-right" evidence="17">
        <dbReference type="Rhea" id="RHEA:36504"/>
    </physiologicalReaction>
</comment>
<keyword evidence="11 21" id="KW-0966">Cell projection</keyword>
<feature type="transmembrane region" description="Helical" evidence="21 22">
    <location>
        <begin position="160"/>
        <end position="178"/>
    </location>
</feature>
<dbReference type="PANTHER" id="PTHR11157">
    <property type="entry name" value="FATTY ACID ACYL TRANSFERASE-RELATED"/>
    <property type="match status" value="1"/>
</dbReference>
<dbReference type="Proteomes" id="UP001221898">
    <property type="component" value="Unassembled WGS sequence"/>
</dbReference>
<reference evidence="24" key="1">
    <citation type="journal article" date="2023" name="Science">
        <title>Genome structures resolve the early diversification of teleost fishes.</title>
        <authorList>
            <person name="Parey E."/>
            <person name="Louis A."/>
            <person name="Montfort J."/>
            <person name="Bouchez O."/>
            <person name="Roques C."/>
            <person name="Iampietro C."/>
            <person name="Lluch J."/>
            <person name="Castinel A."/>
            <person name="Donnadieu C."/>
            <person name="Desvignes T."/>
            <person name="Floi Bucao C."/>
            <person name="Jouanno E."/>
            <person name="Wen M."/>
            <person name="Mejri S."/>
            <person name="Dirks R."/>
            <person name="Jansen H."/>
            <person name="Henkel C."/>
            <person name="Chen W.J."/>
            <person name="Zahm M."/>
            <person name="Cabau C."/>
            <person name="Klopp C."/>
            <person name="Thompson A.W."/>
            <person name="Robinson-Rechavi M."/>
            <person name="Braasch I."/>
            <person name="Lecointre G."/>
            <person name="Bobe J."/>
            <person name="Postlethwait J.H."/>
            <person name="Berthelot C."/>
            <person name="Roest Crollius H."/>
            <person name="Guiguen Y."/>
        </authorList>
    </citation>
    <scope>NUCLEOTIDE SEQUENCE</scope>
    <source>
        <strain evidence="24">NC1722</strain>
    </source>
</reference>
<evidence type="ECO:0000256" key="5">
    <source>
        <dbReference type="ARBA" id="ARBA00022824"/>
    </source>
</evidence>
<comment type="caution">
    <text evidence="24">The sequence shown here is derived from an EMBL/GenBank/DDBJ whole genome shotgun (WGS) entry which is preliminary data.</text>
</comment>